<feature type="region of interest" description="Disordered" evidence="1">
    <location>
        <begin position="140"/>
        <end position="196"/>
    </location>
</feature>
<evidence type="ECO:0000313" key="3">
    <source>
        <dbReference type="Proteomes" id="UP000799437"/>
    </source>
</evidence>
<dbReference type="GeneID" id="54487631"/>
<dbReference type="RefSeq" id="XP_033603602.1">
    <property type="nucleotide sequence ID" value="XM_033746577.1"/>
</dbReference>
<sequence>MPRGNANSEAPTLTVSPKSPVQYKCSSSPSFPIQEHFHRNGQASFRGKRKNNIAGGNRFSILASLDDTSDSSHRALDITSSGRLSRNRKRGKRGGANSRNGKVPAHFEALNSLFTEMPFLSPTRPPSVQSDLDVGTVPKTRDFTTSPETPSFHTPTRSLSTVTTPATPSPVPKTSPIIPRCSLRDLPRIPRSDPVSPRIRNQARIAQFCLPMPSQNPFTTGTRYFPLAPHPQPRLPASKISKALVQLHRESRFFPSQRTLEKPMGEPKDPYAGQSFFMMGHARHCWCCQEAKSRPELDPAPETKLLHIPDPPVDDTDRRACCTTVDSSLASTVETVPSTPFEVIAAEREDREGWTLLLPEEESSNPVEHPVTATSANSVIPSPPGSPLRNQFDRFRHAMEGVEPKFPWEWGDPEWQWSELTSTGC</sequence>
<keyword evidence="3" id="KW-1185">Reference proteome</keyword>
<feature type="compositionally biased region" description="Polar residues" evidence="1">
    <location>
        <begin position="1"/>
        <end position="31"/>
    </location>
</feature>
<feature type="region of interest" description="Disordered" evidence="1">
    <location>
        <begin position="70"/>
        <end position="104"/>
    </location>
</feature>
<name>A0A6A6WIU2_9PEZI</name>
<reference evidence="2" key="1">
    <citation type="journal article" date="2020" name="Stud. Mycol.">
        <title>101 Dothideomycetes genomes: a test case for predicting lifestyles and emergence of pathogens.</title>
        <authorList>
            <person name="Haridas S."/>
            <person name="Albert R."/>
            <person name="Binder M."/>
            <person name="Bloem J."/>
            <person name="Labutti K."/>
            <person name="Salamov A."/>
            <person name="Andreopoulos B."/>
            <person name="Baker S."/>
            <person name="Barry K."/>
            <person name="Bills G."/>
            <person name="Bluhm B."/>
            <person name="Cannon C."/>
            <person name="Castanera R."/>
            <person name="Culley D."/>
            <person name="Daum C."/>
            <person name="Ezra D."/>
            <person name="Gonzalez J."/>
            <person name="Henrissat B."/>
            <person name="Kuo A."/>
            <person name="Liang C."/>
            <person name="Lipzen A."/>
            <person name="Lutzoni F."/>
            <person name="Magnuson J."/>
            <person name="Mondo S."/>
            <person name="Nolan M."/>
            <person name="Ohm R."/>
            <person name="Pangilinan J."/>
            <person name="Park H.-J."/>
            <person name="Ramirez L."/>
            <person name="Alfaro M."/>
            <person name="Sun H."/>
            <person name="Tritt A."/>
            <person name="Yoshinaga Y."/>
            <person name="Zwiers L.-H."/>
            <person name="Turgeon B."/>
            <person name="Goodwin S."/>
            <person name="Spatafora J."/>
            <person name="Crous P."/>
            <person name="Grigoriev I."/>
        </authorList>
    </citation>
    <scope>NUCLEOTIDE SEQUENCE</scope>
    <source>
        <strain evidence="2">CBS 121739</strain>
    </source>
</reference>
<dbReference type="EMBL" id="ML996567">
    <property type="protein sequence ID" value="KAF2761151.1"/>
    <property type="molecule type" value="Genomic_DNA"/>
</dbReference>
<evidence type="ECO:0000256" key="1">
    <source>
        <dbReference type="SAM" id="MobiDB-lite"/>
    </source>
</evidence>
<dbReference type="Proteomes" id="UP000799437">
    <property type="component" value="Unassembled WGS sequence"/>
</dbReference>
<accession>A0A6A6WIU2</accession>
<evidence type="ECO:0000313" key="2">
    <source>
        <dbReference type="EMBL" id="KAF2761151.1"/>
    </source>
</evidence>
<organism evidence="2 3">
    <name type="scientific">Pseudovirgaria hyperparasitica</name>
    <dbReference type="NCBI Taxonomy" id="470096"/>
    <lineage>
        <taxon>Eukaryota</taxon>
        <taxon>Fungi</taxon>
        <taxon>Dikarya</taxon>
        <taxon>Ascomycota</taxon>
        <taxon>Pezizomycotina</taxon>
        <taxon>Dothideomycetes</taxon>
        <taxon>Dothideomycetes incertae sedis</taxon>
        <taxon>Acrospermales</taxon>
        <taxon>Acrospermaceae</taxon>
        <taxon>Pseudovirgaria</taxon>
    </lineage>
</organism>
<feature type="compositionally biased region" description="Polar residues" evidence="1">
    <location>
        <begin position="143"/>
        <end position="157"/>
    </location>
</feature>
<dbReference type="AlphaFoldDB" id="A0A6A6WIU2"/>
<protein>
    <submittedName>
        <fullName evidence="2">Uncharacterized protein</fullName>
    </submittedName>
</protein>
<proteinExistence type="predicted"/>
<gene>
    <name evidence="2" type="ORF">EJ05DRAFT_497709</name>
</gene>
<feature type="compositionally biased region" description="Basic and acidic residues" evidence="1">
    <location>
        <begin position="182"/>
        <end position="191"/>
    </location>
</feature>
<feature type="region of interest" description="Disordered" evidence="1">
    <location>
        <begin position="1"/>
        <end position="51"/>
    </location>
</feature>
<feature type="region of interest" description="Disordered" evidence="1">
    <location>
        <begin position="361"/>
        <end position="390"/>
    </location>
</feature>